<dbReference type="SMART" id="SM00347">
    <property type="entry name" value="HTH_MARR"/>
    <property type="match status" value="1"/>
</dbReference>
<dbReference type="SUPFAM" id="SSF46785">
    <property type="entry name" value="Winged helix' DNA-binding domain"/>
    <property type="match status" value="1"/>
</dbReference>
<dbReference type="EMBL" id="QRMS01000004">
    <property type="protein sequence ID" value="RHJ86044.1"/>
    <property type="molecule type" value="Genomic_DNA"/>
</dbReference>
<dbReference type="GeneID" id="83004080"/>
<dbReference type="Gene3D" id="1.10.10.10">
    <property type="entry name" value="Winged helix-like DNA-binding domain superfamily/Winged helix DNA-binding domain"/>
    <property type="match status" value="1"/>
</dbReference>
<protein>
    <submittedName>
        <fullName evidence="5">MarR family transcriptional regulator</fullName>
    </submittedName>
</protein>
<reference evidence="5 6" key="1">
    <citation type="submission" date="2018-08" db="EMBL/GenBank/DDBJ databases">
        <title>A genome reference for cultivated species of the human gut microbiota.</title>
        <authorList>
            <person name="Zou Y."/>
            <person name="Xue W."/>
            <person name="Luo G."/>
        </authorList>
    </citation>
    <scope>NUCLEOTIDE SEQUENCE [LARGE SCALE GENOMIC DNA]</scope>
    <source>
        <strain evidence="5 6">AM07-24</strain>
    </source>
</reference>
<keyword evidence="3" id="KW-0804">Transcription</keyword>
<dbReference type="InterPro" id="IPR036390">
    <property type="entry name" value="WH_DNA-bd_sf"/>
</dbReference>
<dbReference type="InterPro" id="IPR036388">
    <property type="entry name" value="WH-like_DNA-bd_sf"/>
</dbReference>
<dbReference type="PROSITE" id="PS50995">
    <property type="entry name" value="HTH_MARR_2"/>
    <property type="match status" value="1"/>
</dbReference>
<proteinExistence type="predicted"/>
<evidence type="ECO:0000256" key="2">
    <source>
        <dbReference type="ARBA" id="ARBA00023125"/>
    </source>
</evidence>
<evidence type="ECO:0000313" key="5">
    <source>
        <dbReference type="EMBL" id="RHJ86044.1"/>
    </source>
</evidence>
<dbReference type="AlphaFoldDB" id="A0A415DYZ6"/>
<keyword evidence="1" id="KW-0805">Transcription regulation</keyword>
<dbReference type="PANTHER" id="PTHR42756">
    <property type="entry name" value="TRANSCRIPTIONAL REGULATOR, MARR"/>
    <property type="match status" value="1"/>
</dbReference>
<dbReference type="InterPro" id="IPR000835">
    <property type="entry name" value="HTH_MarR-typ"/>
</dbReference>
<evidence type="ECO:0000313" key="6">
    <source>
        <dbReference type="Proteomes" id="UP000284841"/>
    </source>
</evidence>
<evidence type="ECO:0000256" key="1">
    <source>
        <dbReference type="ARBA" id="ARBA00023015"/>
    </source>
</evidence>
<feature type="domain" description="HTH marR-type" evidence="4">
    <location>
        <begin position="1"/>
        <end position="137"/>
    </location>
</feature>
<dbReference type="Pfam" id="PF01047">
    <property type="entry name" value="MarR"/>
    <property type="match status" value="1"/>
</dbReference>
<dbReference type="RefSeq" id="WP_067536544.1">
    <property type="nucleotide sequence ID" value="NZ_AP025567.1"/>
</dbReference>
<name>A0A415DYZ6_9FIRM</name>
<dbReference type="Proteomes" id="UP000284841">
    <property type="component" value="Unassembled WGS sequence"/>
</dbReference>
<accession>A0A415DYZ6</accession>
<evidence type="ECO:0000256" key="3">
    <source>
        <dbReference type="ARBA" id="ARBA00023163"/>
    </source>
</evidence>
<dbReference type="PANTHER" id="PTHR42756:SF1">
    <property type="entry name" value="TRANSCRIPTIONAL REPRESSOR OF EMRAB OPERON"/>
    <property type="match status" value="1"/>
</dbReference>
<evidence type="ECO:0000259" key="4">
    <source>
        <dbReference type="PROSITE" id="PS50995"/>
    </source>
</evidence>
<dbReference type="GO" id="GO:0003700">
    <property type="term" value="F:DNA-binding transcription factor activity"/>
    <property type="evidence" value="ECO:0007669"/>
    <property type="project" value="InterPro"/>
</dbReference>
<comment type="caution">
    <text evidence="5">The sequence shown here is derived from an EMBL/GenBank/DDBJ whole genome shotgun (WGS) entry which is preliminary data.</text>
</comment>
<sequence length="148" mass="17217">MLEKNFSDIYTKFKMSLYSKVFNQNVKAEDSLSSMEVLCVEVIFALGRPTINEFASFAQLSAPNAAYKVNNLIKKGYVNKIQSEVDKREYHLEVTDKYMKTYGVTYDYIGTVMKRIRERFSPEEVKELEEILGVIDDELMPEVKLEEE</sequence>
<dbReference type="STRING" id="1776384.GCA_900086585_01704"/>
<keyword evidence="2" id="KW-0238">DNA-binding</keyword>
<dbReference type="OrthoDB" id="2323705at2"/>
<gene>
    <name evidence="5" type="ORF">DW099_14495</name>
</gene>
<keyword evidence="6" id="KW-1185">Reference proteome</keyword>
<dbReference type="GO" id="GO:0003677">
    <property type="term" value="F:DNA binding"/>
    <property type="evidence" value="ECO:0007669"/>
    <property type="project" value="UniProtKB-KW"/>
</dbReference>
<organism evidence="5 6">
    <name type="scientific">Emergencia timonensis</name>
    <dbReference type="NCBI Taxonomy" id="1776384"/>
    <lineage>
        <taxon>Bacteria</taxon>
        <taxon>Bacillati</taxon>
        <taxon>Bacillota</taxon>
        <taxon>Clostridia</taxon>
        <taxon>Peptostreptococcales</taxon>
        <taxon>Anaerovoracaceae</taxon>
        <taxon>Emergencia</taxon>
    </lineage>
</organism>